<dbReference type="Proteomes" id="UP000257039">
    <property type="component" value="Unassembled WGS sequence"/>
</dbReference>
<dbReference type="GO" id="GO:0016747">
    <property type="term" value="F:acyltransferase activity, transferring groups other than amino-acyl groups"/>
    <property type="evidence" value="ECO:0007669"/>
    <property type="project" value="InterPro"/>
</dbReference>
<name>A0A4P9VP62_9GAMM</name>
<dbReference type="AlphaFoldDB" id="A0A4P9VP62"/>
<dbReference type="SUPFAM" id="SSF55729">
    <property type="entry name" value="Acyl-CoA N-acyltransferases (Nat)"/>
    <property type="match status" value="1"/>
</dbReference>
<keyword evidence="3" id="KW-0808">Transferase</keyword>
<evidence type="ECO:0000313" key="4">
    <source>
        <dbReference type="Proteomes" id="UP000257039"/>
    </source>
</evidence>
<dbReference type="EMBL" id="NDXW01000001">
    <property type="protein sequence ID" value="RDH45278.1"/>
    <property type="molecule type" value="Genomic_DNA"/>
</dbReference>
<comment type="caution">
    <text evidence="3">The sequence shown here is derived from an EMBL/GenBank/DDBJ whole genome shotgun (WGS) entry which is preliminary data.</text>
</comment>
<dbReference type="PROSITE" id="PS51186">
    <property type="entry name" value="GNAT"/>
    <property type="match status" value="1"/>
</dbReference>
<gene>
    <name evidence="3" type="ORF">B9G39_18510</name>
</gene>
<proteinExistence type="predicted"/>
<reference evidence="3 4" key="1">
    <citation type="submission" date="2017-04" db="EMBL/GenBank/DDBJ databases">
        <title>Draft genome sequence of Zooshikella ganghwensis VG4 isolated from Red Sea sediments.</title>
        <authorList>
            <person name="Rehman Z."/>
            <person name="Alam I."/>
            <person name="Kamau A."/>
            <person name="Bajic V."/>
            <person name="Leiknes T."/>
        </authorList>
    </citation>
    <scope>NUCLEOTIDE SEQUENCE [LARGE SCALE GENOMIC DNA]</scope>
    <source>
        <strain evidence="3 4">VG4</strain>
    </source>
</reference>
<dbReference type="InterPro" id="IPR000182">
    <property type="entry name" value="GNAT_dom"/>
</dbReference>
<feature type="domain" description="N-acetyltransferase" evidence="2">
    <location>
        <begin position="1"/>
        <end position="118"/>
    </location>
</feature>
<evidence type="ECO:0000256" key="1">
    <source>
        <dbReference type="SAM" id="MobiDB-lite"/>
    </source>
</evidence>
<dbReference type="Pfam" id="PF13508">
    <property type="entry name" value="Acetyltransf_7"/>
    <property type="match status" value="1"/>
</dbReference>
<protein>
    <submittedName>
        <fullName evidence="3">N-acetyltransferase</fullName>
    </submittedName>
</protein>
<keyword evidence="4" id="KW-1185">Reference proteome</keyword>
<accession>A0A4P9VP62</accession>
<dbReference type="CDD" id="cd04301">
    <property type="entry name" value="NAT_SF"/>
    <property type="match status" value="1"/>
</dbReference>
<evidence type="ECO:0000313" key="3">
    <source>
        <dbReference type="EMBL" id="RDH45278.1"/>
    </source>
</evidence>
<dbReference type="Gene3D" id="3.40.630.30">
    <property type="match status" value="1"/>
</dbReference>
<organism evidence="3 4">
    <name type="scientific">Zooshikella ganghwensis</name>
    <dbReference type="NCBI Taxonomy" id="202772"/>
    <lineage>
        <taxon>Bacteria</taxon>
        <taxon>Pseudomonadati</taxon>
        <taxon>Pseudomonadota</taxon>
        <taxon>Gammaproteobacteria</taxon>
        <taxon>Oceanospirillales</taxon>
        <taxon>Zooshikellaceae</taxon>
        <taxon>Zooshikella</taxon>
    </lineage>
</organism>
<feature type="region of interest" description="Disordered" evidence="1">
    <location>
        <begin position="130"/>
        <end position="149"/>
    </location>
</feature>
<sequence length="149" mass="17332">MPAEYPLVNRFYKAQGYKGKARGNEIVFTLQQRQIVAALRIVPLAEQWLLRGVWVDSKLRRQGLGQALLEGITPLLTMSEYYCFAEQNVVPFYLKVGFIMLDSHTLPVPILQRFKTYQQRNAQLRPLMWQRPSSPDEHLDQPECQGNRI</sequence>
<evidence type="ECO:0000259" key="2">
    <source>
        <dbReference type="PROSITE" id="PS51186"/>
    </source>
</evidence>
<dbReference type="InterPro" id="IPR016181">
    <property type="entry name" value="Acyl_CoA_acyltransferase"/>
</dbReference>